<keyword evidence="2" id="KW-1185">Reference proteome</keyword>
<reference evidence="2" key="1">
    <citation type="journal article" date="2019" name="Int. J. Syst. Evol. Microbiol.">
        <title>The Global Catalogue of Microorganisms (GCM) 10K type strain sequencing project: providing services to taxonomists for standard genome sequencing and annotation.</title>
        <authorList>
            <consortium name="The Broad Institute Genomics Platform"/>
            <consortium name="The Broad Institute Genome Sequencing Center for Infectious Disease"/>
            <person name="Wu L."/>
            <person name="Ma J."/>
        </authorList>
    </citation>
    <scope>NUCLEOTIDE SEQUENCE [LARGE SCALE GENOMIC DNA]</scope>
    <source>
        <strain evidence="2">CGMCC 1.3240</strain>
    </source>
</reference>
<evidence type="ECO:0008006" key="3">
    <source>
        <dbReference type="Google" id="ProtNLM"/>
    </source>
</evidence>
<accession>A0ABW0VZ22</accession>
<evidence type="ECO:0000313" key="1">
    <source>
        <dbReference type="EMBL" id="MFC5649381.1"/>
    </source>
</evidence>
<sequence length="90" mass="10379">MNITILSKSVTQDEDENYRGQVVFEVEGHKQPYEITLLTKRGKMWDYSLSFANESGTEEEIFAVEKAIEEDDELFDQLIDAIDDALESQE</sequence>
<evidence type="ECO:0000313" key="2">
    <source>
        <dbReference type="Proteomes" id="UP001596047"/>
    </source>
</evidence>
<dbReference type="EMBL" id="JBHSOW010000032">
    <property type="protein sequence ID" value="MFC5649381.1"/>
    <property type="molecule type" value="Genomic_DNA"/>
</dbReference>
<dbReference type="RefSeq" id="WP_379187887.1">
    <property type="nucleotide sequence ID" value="NZ_JBHSOW010000032.1"/>
</dbReference>
<name>A0ABW0VZ22_9BACL</name>
<proteinExistence type="predicted"/>
<comment type="caution">
    <text evidence="1">The sequence shown here is derived from an EMBL/GenBank/DDBJ whole genome shotgun (WGS) entry which is preliminary data.</text>
</comment>
<protein>
    <recommendedName>
        <fullName evidence="3">DUF1292 domain-containing protein</fullName>
    </recommendedName>
</protein>
<dbReference type="Proteomes" id="UP001596047">
    <property type="component" value="Unassembled WGS sequence"/>
</dbReference>
<organism evidence="1 2">
    <name type="scientific">Paenibacillus solisilvae</name>
    <dbReference type="NCBI Taxonomy" id="2486751"/>
    <lineage>
        <taxon>Bacteria</taxon>
        <taxon>Bacillati</taxon>
        <taxon>Bacillota</taxon>
        <taxon>Bacilli</taxon>
        <taxon>Bacillales</taxon>
        <taxon>Paenibacillaceae</taxon>
        <taxon>Paenibacillus</taxon>
    </lineage>
</organism>
<gene>
    <name evidence="1" type="ORF">ACFPYJ_09595</name>
</gene>